<dbReference type="InterPro" id="IPR050830">
    <property type="entry name" value="Fungal_FAS"/>
</dbReference>
<evidence type="ECO:0000259" key="2">
    <source>
        <dbReference type="Pfam" id="PF00698"/>
    </source>
</evidence>
<keyword evidence="1" id="KW-0808">Transferase</keyword>
<dbReference type="Gene3D" id="3.30.70.2430">
    <property type="match status" value="1"/>
</dbReference>
<dbReference type="Proteomes" id="UP001222325">
    <property type="component" value="Unassembled WGS sequence"/>
</dbReference>
<accession>A0AAD6TWQ1</accession>
<dbReference type="Pfam" id="PF00698">
    <property type="entry name" value="Acyl_transf_1"/>
    <property type="match status" value="1"/>
</dbReference>
<evidence type="ECO:0000313" key="4">
    <source>
        <dbReference type="Proteomes" id="UP001222325"/>
    </source>
</evidence>
<evidence type="ECO:0000256" key="1">
    <source>
        <dbReference type="ARBA" id="ARBA00022679"/>
    </source>
</evidence>
<sequence length="100" mass="11041">MQRAVERDSENRSNYAMCAVNPSRIFKTFTDAALREVVDSIATSTGALLEIVNYNVEGQQYVCAGELVALQTMTNVLNYLKVQKIDIAKVMIASFISNAC</sequence>
<dbReference type="PANTHER" id="PTHR10982:SF21">
    <property type="entry name" value="FATTY ACID SYNTHASE SUBUNIT BETA"/>
    <property type="match status" value="1"/>
</dbReference>
<dbReference type="Gene3D" id="6.10.250.1850">
    <property type="match status" value="1"/>
</dbReference>
<name>A0AAD6TWQ1_9AGAR</name>
<dbReference type="InterPro" id="IPR014043">
    <property type="entry name" value="Acyl_transferase_dom"/>
</dbReference>
<dbReference type="AlphaFoldDB" id="A0AAD6TWQ1"/>
<organism evidence="3 4">
    <name type="scientific">Mycena belliarum</name>
    <dbReference type="NCBI Taxonomy" id="1033014"/>
    <lineage>
        <taxon>Eukaryota</taxon>
        <taxon>Fungi</taxon>
        <taxon>Dikarya</taxon>
        <taxon>Basidiomycota</taxon>
        <taxon>Agaricomycotina</taxon>
        <taxon>Agaricomycetes</taxon>
        <taxon>Agaricomycetidae</taxon>
        <taxon>Agaricales</taxon>
        <taxon>Marasmiineae</taxon>
        <taxon>Mycenaceae</taxon>
        <taxon>Mycena</taxon>
    </lineage>
</organism>
<evidence type="ECO:0000313" key="3">
    <source>
        <dbReference type="EMBL" id="KAJ7082253.1"/>
    </source>
</evidence>
<dbReference type="GO" id="GO:0016740">
    <property type="term" value="F:transferase activity"/>
    <property type="evidence" value="ECO:0007669"/>
    <property type="project" value="UniProtKB-KW"/>
</dbReference>
<proteinExistence type="predicted"/>
<keyword evidence="4" id="KW-1185">Reference proteome</keyword>
<reference evidence="3" key="1">
    <citation type="submission" date="2023-03" db="EMBL/GenBank/DDBJ databases">
        <title>Massive genome expansion in bonnet fungi (Mycena s.s.) driven by repeated elements and novel gene families across ecological guilds.</title>
        <authorList>
            <consortium name="Lawrence Berkeley National Laboratory"/>
            <person name="Harder C.B."/>
            <person name="Miyauchi S."/>
            <person name="Viragh M."/>
            <person name="Kuo A."/>
            <person name="Thoen E."/>
            <person name="Andreopoulos B."/>
            <person name="Lu D."/>
            <person name="Skrede I."/>
            <person name="Drula E."/>
            <person name="Henrissat B."/>
            <person name="Morin E."/>
            <person name="Kohler A."/>
            <person name="Barry K."/>
            <person name="LaButti K."/>
            <person name="Morin E."/>
            <person name="Salamov A."/>
            <person name="Lipzen A."/>
            <person name="Mereny Z."/>
            <person name="Hegedus B."/>
            <person name="Baldrian P."/>
            <person name="Stursova M."/>
            <person name="Weitz H."/>
            <person name="Taylor A."/>
            <person name="Grigoriev I.V."/>
            <person name="Nagy L.G."/>
            <person name="Martin F."/>
            <person name="Kauserud H."/>
        </authorList>
    </citation>
    <scope>NUCLEOTIDE SEQUENCE</scope>
    <source>
        <strain evidence="3">CBHHK173m</strain>
    </source>
</reference>
<dbReference type="PANTHER" id="PTHR10982">
    <property type="entry name" value="MALONYL COA-ACYL CARRIER PROTEIN TRANSACYLASE"/>
    <property type="match status" value="1"/>
</dbReference>
<comment type="caution">
    <text evidence="3">The sequence shown here is derived from an EMBL/GenBank/DDBJ whole genome shotgun (WGS) entry which is preliminary data.</text>
</comment>
<dbReference type="EMBL" id="JARJCN010000046">
    <property type="protein sequence ID" value="KAJ7082253.1"/>
    <property type="molecule type" value="Genomic_DNA"/>
</dbReference>
<gene>
    <name evidence="3" type="ORF">B0H15DRAFT_785828</name>
</gene>
<feature type="domain" description="Malonyl-CoA:ACP transacylase (MAT)" evidence="2">
    <location>
        <begin position="15"/>
        <end position="89"/>
    </location>
</feature>
<protein>
    <recommendedName>
        <fullName evidence="2">Malonyl-CoA:ACP transacylase (MAT) domain-containing protein</fullName>
    </recommendedName>
</protein>